<dbReference type="FunFam" id="3.40.50.300:FF:000134">
    <property type="entry name" value="Iron-enterobactin ABC transporter ATP-binding protein"/>
    <property type="match status" value="1"/>
</dbReference>
<keyword evidence="2" id="KW-0813">Transport</keyword>
<dbReference type="InterPro" id="IPR027417">
    <property type="entry name" value="P-loop_NTPase"/>
</dbReference>
<dbReference type="PROSITE" id="PS50893">
    <property type="entry name" value="ABC_TRANSPORTER_2"/>
    <property type="match status" value="1"/>
</dbReference>
<dbReference type="EMBL" id="JAGQLL010000031">
    <property type="protein sequence ID" value="MCA9380112.1"/>
    <property type="molecule type" value="Genomic_DNA"/>
</dbReference>
<accession>A0A955I9D8</accession>
<dbReference type="Proteomes" id="UP000745577">
    <property type="component" value="Unassembled WGS sequence"/>
</dbReference>
<evidence type="ECO:0000256" key="3">
    <source>
        <dbReference type="ARBA" id="ARBA00022741"/>
    </source>
</evidence>
<dbReference type="PANTHER" id="PTHR42734:SF17">
    <property type="entry name" value="METAL TRANSPORT SYSTEM ATP-BINDING PROTEIN TM_0124-RELATED"/>
    <property type="match status" value="1"/>
</dbReference>
<reference evidence="6" key="2">
    <citation type="journal article" date="2021" name="Microbiome">
        <title>Successional dynamics and alternative stable states in a saline activated sludge microbial community over 9 years.</title>
        <authorList>
            <person name="Wang Y."/>
            <person name="Ye J."/>
            <person name="Ju F."/>
            <person name="Liu L."/>
            <person name="Boyd J.A."/>
            <person name="Deng Y."/>
            <person name="Parks D.H."/>
            <person name="Jiang X."/>
            <person name="Yin X."/>
            <person name="Woodcroft B.J."/>
            <person name="Tyson G.W."/>
            <person name="Hugenholtz P."/>
            <person name="Polz M.F."/>
            <person name="Zhang T."/>
        </authorList>
    </citation>
    <scope>NUCLEOTIDE SEQUENCE</scope>
    <source>
        <strain evidence="6">HKST-UBA15</strain>
    </source>
</reference>
<evidence type="ECO:0000259" key="5">
    <source>
        <dbReference type="PROSITE" id="PS50893"/>
    </source>
</evidence>
<organism evidence="6 7">
    <name type="scientific">Candidatus Dojkabacteria bacterium</name>
    <dbReference type="NCBI Taxonomy" id="2099670"/>
    <lineage>
        <taxon>Bacteria</taxon>
        <taxon>Candidatus Dojkabacteria</taxon>
    </lineage>
</organism>
<keyword evidence="4 6" id="KW-0067">ATP-binding</keyword>
<evidence type="ECO:0000256" key="4">
    <source>
        <dbReference type="ARBA" id="ARBA00022840"/>
    </source>
</evidence>
<dbReference type="Pfam" id="PF00005">
    <property type="entry name" value="ABC_tran"/>
    <property type="match status" value="1"/>
</dbReference>
<dbReference type="InterPro" id="IPR050153">
    <property type="entry name" value="Metal_Ion_Import_ABC"/>
</dbReference>
<dbReference type="PANTHER" id="PTHR42734">
    <property type="entry name" value="METAL TRANSPORT SYSTEM ATP-BINDING PROTEIN TM_0124-RELATED"/>
    <property type="match status" value="1"/>
</dbReference>
<protein>
    <submittedName>
        <fullName evidence="6">Metal ABC transporter ATP-binding protein</fullName>
    </submittedName>
</protein>
<dbReference type="GO" id="GO:0005524">
    <property type="term" value="F:ATP binding"/>
    <property type="evidence" value="ECO:0007669"/>
    <property type="project" value="UniProtKB-KW"/>
</dbReference>
<dbReference type="SMART" id="SM00382">
    <property type="entry name" value="AAA"/>
    <property type="match status" value="1"/>
</dbReference>
<dbReference type="SUPFAM" id="SSF52540">
    <property type="entry name" value="P-loop containing nucleoside triphosphate hydrolases"/>
    <property type="match status" value="1"/>
</dbReference>
<evidence type="ECO:0000256" key="2">
    <source>
        <dbReference type="ARBA" id="ARBA00022448"/>
    </source>
</evidence>
<feature type="domain" description="ABC transporter" evidence="5">
    <location>
        <begin position="7"/>
        <end position="242"/>
    </location>
</feature>
<evidence type="ECO:0000256" key="1">
    <source>
        <dbReference type="ARBA" id="ARBA00005417"/>
    </source>
</evidence>
<dbReference type="InterPro" id="IPR003593">
    <property type="entry name" value="AAA+_ATPase"/>
</dbReference>
<evidence type="ECO:0000313" key="7">
    <source>
        <dbReference type="Proteomes" id="UP000745577"/>
    </source>
</evidence>
<proteinExistence type="inferred from homology"/>
<sequence length="249" mass="27604">MNKEVIIKVENINYSYNSIKVLENVSFDVNRGDYIGIIGPNGSGKSTLLKIILGLIKPDKGSITISGKKLSNGLDSCRVGYVSQRISQESQDLPATVYEIVESGLVAKEKLFSNGEKHREKILNAISISGLKGKEDKLIGQLSGGQRQKAFVARAIASDPQILILDEPFVGVDLASQDEFYRFLRKLNVEKGLTIIFVSHDIDIISGQASRMIALNRTIVYTGEAEKLDEKKLVDNIYGQKFTHIHHDR</sequence>
<keyword evidence="3" id="KW-0547">Nucleotide-binding</keyword>
<name>A0A955I9D8_9BACT</name>
<dbReference type="InterPro" id="IPR003439">
    <property type="entry name" value="ABC_transporter-like_ATP-bd"/>
</dbReference>
<comment type="similarity">
    <text evidence="1">Belongs to the ABC transporter superfamily.</text>
</comment>
<comment type="caution">
    <text evidence="6">The sequence shown here is derived from an EMBL/GenBank/DDBJ whole genome shotgun (WGS) entry which is preliminary data.</text>
</comment>
<dbReference type="CDD" id="cd03235">
    <property type="entry name" value="ABC_Metallic_Cations"/>
    <property type="match status" value="1"/>
</dbReference>
<dbReference type="Gene3D" id="3.40.50.300">
    <property type="entry name" value="P-loop containing nucleotide triphosphate hydrolases"/>
    <property type="match status" value="1"/>
</dbReference>
<dbReference type="AlphaFoldDB" id="A0A955I9D8"/>
<dbReference type="PROSITE" id="PS00211">
    <property type="entry name" value="ABC_TRANSPORTER_1"/>
    <property type="match status" value="1"/>
</dbReference>
<dbReference type="InterPro" id="IPR017871">
    <property type="entry name" value="ABC_transporter-like_CS"/>
</dbReference>
<reference evidence="6" key="1">
    <citation type="submission" date="2020-04" db="EMBL/GenBank/DDBJ databases">
        <authorList>
            <person name="Zhang T."/>
        </authorList>
    </citation>
    <scope>NUCLEOTIDE SEQUENCE</scope>
    <source>
        <strain evidence="6">HKST-UBA15</strain>
    </source>
</reference>
<dbReference type="GO" id="GO:0016887">
    <property type="term" value="F:ATP hydrolysis activity"/>
    <property type="evidence" value="ECO:0007669"/>
    <property type="project" value="InterPro"/>
</dbReference>
<evidence type="ECO:0000313" key="6">
    <source>
        <dbReference type="EMBL" id="MCA9380112.1"/>
    </source>
</evidence>
<gene>
    <name evidence="6" type="ORF">KC675_02930</name>
</gene>